<feature type="domain" description="G-protein coupled receptors family 1 profile" evidence="8">
    <location>
        <begin position="63"/>
        <end position="198"/>
    </location>
</feature>
<dbReference type="SUPFAM" id="SSF81321">
    <property type="entry name" value="Family A G protein-coupled receptor-like"/>
    <property type="match status" value="1"/>
</dbReference>
<evidence type="ECO:0000256" key="1">
    <source>
        <dbReference type="ARBA" id="ARBA00004370"/>
    </source>
</evidence>
<proteinExistence type="inferred from homology"/>
<protein>
    <recommendedName>
        <fullName evidence="8">G-protein coupled receptors family 1 profile domain-containing protein</fullName>
    </recommendedName>
</protein>
<dbReference type="GO" id="GO:0016020">
    <property type="term" value="C:membrane"/>
    <property type="evidence" value="ECO:0007669"/>
    <property type="project" value="UniProtKB-SubCell"/>
</dbReference>
<evidence type="ECO:0000256" key="2">
    <source>
        <dbReference type="ARBA" id="ARBA00010663"/>
    </source>
</evidence>
<keyword evidence="4 7" id="KW-1133">Transmembrane helix</keyword>
<evidence type="ECO:0000256" key="4">
    <source>
        <dbReference type="ARBA" id="ARBA00022989"/>
    </source>
</evidence>
<dbReference type="PROSITE" id="PS00237">
    <property type="entry name" value="G_PROTEIN_RECEP_F1_1"/>
    <property type="match status" value="1"/>
</dbReference>
<evidence type="ECO:0000256" key="7">
    <source>
        <dbReference type="SAM" id="Phobius"/>
    </source>
</evidence>
<dbReference type="Pfam" id="PF00001">
    <property type="entry name" value="7tm_1"/>
    <property type="match status" value="1"/>
</dbReference>
<evidence type="ECO:0000313" key="9">
    <source>
        <dbReference type="EMBL" id="TRY67647.1"/>
    </source>
</evidence>
<feature type="non-terminal residue" evidence="9">
    <location>
        <position position="198"/>
    </location>
</feature>
<dbReference type="OMA" id="MTIAIAM"/>
<accession>A0A553NQF1</accession>
<evidence type="ECO:0000256" key="6">
    <source>
        <dbReference type="RuleBase" id="RU000688"/>
    </source>
</evidence>
<evidence type="ECO:0000256" key="5">
    <source>
        <dbReference type="ARBA" id="ARBA00023136"/>
    </source>
</evidence>
<dbReference type="Proteomes" id="UP000318571">
    <property type="component" value="Chromosome 4"/>
</dbReference>
<dbReference type="GO" id="GO:0004930">
    <property type="term" value="F:G protein-coupled receptor activity"/>
    <property type="evidence" value="ECO:0007669"/>
    <property type="project" value="UniProtKB-KW"/>
</dbReference>
<dbReference type="InterPro" id="IPR052954">
    <property type="entry name" value="GPCR-Ligand_Int"/>
</dbReference>
<dbReference type="InterPro" id="IPR000276">
    <property type="entry name" value="GPCR_Rhodpsn"/>
</dbReference>
<reference evidence="9 10" key="1">
    <citation type="journal article" date="2018" name="Nat. Ecol. Evol.">
        <title>Genomic signatures of mitonuclear coevolution across populations of Tigriopus californicus.</title>
        <authorList>
            <person name="Barreto F.S."/>
            <person name="Watson E.T."/>
            <person name="Lima T.G."/>
            <person name="Willett C.S."/>
            <person name="Edmands S."/>
            <person name="Li W."/>
            <person name="Burton R.S."/>
        </authorList>
    </citation>
    <scope>NUCLEOTIDE SEQUENCE [LARGE SCALE GENOMIC DNA]</scope>
    <source>
        <strain evidence="9 10">San Diego</strain>
    </source>
</reference>
<gene>
    <name evidence="9" type="ORF">TCAL_15804</name>
</gene>
<feature type="transmembrane region" description="Helical" evidence="7">
    <location>
        <begin position="120"/>
        <end position="147"/>
    </location>
</feature>
<keyword evidence="6" id="KW-0297">G-protein coupled receptor</keyword>
<comment type="similarity">
    <text evidence="2 6">Belongs to the G-protein coupled receptor 1 family.</text>
</comment>
<name>A0A553NQF1_TIGCA</name>
<dbReference type="PANTHER" id="PTHR46641:SF6">
    <property type="entry name" value="G-PROTEIN COUPLED RECEPTORS FAMILY 1 PROFILE DOMAIN-CONTAINING PROTEIN"/>
    <property type="match status" value="1"/>
</dbReference>
<dbReference type="InterPro" id="IPR017452">
    <property type="entry name" value="GPCR_Rhodpsn_7TM"/>
</dbReference>
<organism evidence="9 10">
    <name type="scientific">Tigriopus californicus</name>
    <name type="common">Marine copepod</name>
    <dbReference type="NCBI Taxonomy" id="6832"/>
    <lineage>
        <taxon>Eukaryota</taxon>
        <taxon>Metazoa</taxon>
        <taxon>Ecdysozoa</taxon>
        <taxon>Arthropoda</taxon>
        <taxon>Crustacea</taxon>
        <taxon>Multicrustacea</taxon>
        <taxon>Hexanauplia</taxon>
        <taxon>Copepoda</taxon>
        <taxon>Harpacticoida</taxon>
        <taxon>Harpacticidae</taxon>
        <taxon>Tigriopus</taxon>
    </lineage>
</organism>
<keyword evidence="10" id="KW-1185">Reference proteome</keyword>
<feature type="transmembrane region" description="Helical" evidence="7">
    <location>
        <begin position="80"/>
        <end position="100"/>
    </location>
</feature>
<evidence type="ECO:0000256" key="3">
    <source>
        <dbReference type="ARBA" id="ARBA00022692"/>
    </source>
</evidence>
<keyword evidence="6" id="KW-0675">Receptor</keyword>
<feature type="transmembrane region" description="Helical" evidence="7">
    <location>
        <begin position="168"/>
        <end position="188"/>
    </location>
</feature>
<comment type="caution">
    <text evidence="9">The sequence shown here is derived from an EMBL/GenBank/DDBJ whole genome shotgun (WGS) entry which is preliminary data.</text>
</comment>
<dbReference type="EMBL" id="VCGU01000011">
    <property type="protein sequence ID" value="TRY67647.1"/>
    <property type="molecule type" value="Genomic_DNA"/>
</dbReference>
<dbReference type="PROSITE" id="PS50262">
    <property type="entry name" value="G_PROTEIN_RECEP_F1_2"/>
    <property type="match status" value="1"/>
</dbReference>
<sequence length="198" mass="22376">MALSLDNTTQMDLDCPEYGPYSDYYIQQVRFWVEGVIQTIVAIPGLIGNGISDKLTSFSCIPGNIVFSLLLTRKDLRNSFNLLLVALAFFDSCYIIGAVLETLRTSFDLASDIHLMLFPYLLYPGQNIAMTVSIFLIVAIAFERFLAVRNPIDYNQAMNDAAAIRLRLLKFLLPVIIFSVLFNLPMFFESTYVTVTRN</sequence>
<keyword evidence="3 6" id="KW-0812">Transmembrane</keyword>
<dbReference type="Gene3D" id="1.20.1070.10">
    <property type="entry name" value="Rhodopsin 7-helix transmembrane proteins"/>
    <property type="match status" value="1"/>
</dbReference>
<dbReference type="AlphaFoldDB" id="A0A553NQF1"/>
<keyword evidence="6" id="KW-0807">Transducer</keyword>
<dbReference type="STRING" id="6832.A0A553NQF1"/>
<comment type="subcellular location">
    <subcellularLocation>
        <location evidence="1">Membrane</location>
    </subcellularLocation>
</comment>
<dbReference type="PRINTS" id="PR00237">
    <property type="entry name" value="GPCRRHODOPSN"/>
</dbReference>
<dbReference type="PANTHER" id="PTHR46641">
    <property type="entry name" value="FMRFAMIDE RECEPTOR-RELATED"/>
    <property type="match status" value="1"/>
</dbReference>
<evidence type="ECO:0000313" key="10">
    <source>
        <dbReference type="Proteomes" id="UP000318571"/>
    </source>
</evidence>
<keyword evidence="5 7" id="KW-0472">Membrane</keyword>
<evidence type="ECO:0000259" key="8">
    <source>
        <dbReference type="PROSITE" id="PS50262"/>
    </source>
</evidence>